<dbReference type="EMBL" id="CAXHTA020000021">
    <property type="protein sequence ID" value="CAL5229722.1"/>
    <property type="molecule type" value="Genomic_DNA"/>
</dbReference>
<dbReference type="Proteomes" id="UP001497392">
    <property type="component" value="Unassembled WGS sequence"/>
</dbReference>
<organism evidence="1 2">
    <name type="scientific">Coccomyxa viridis</name>
    <dbReference type="NCBI Taxonomy" id="1274662"/>
    <lineage>
        <taxon>Eukaryota</taxon>
        <taxon>Viridiplantae</taxon>
        <taxon>Chlorophyta</taxon>
        <taxon>core chlorophytes</taxon>
        <taxon>Trebouxiophyceae</taxon>
        <taxon>Trebouxiophyceae incertae sedis</taxon>
        <taxon>Coccomyxaceae</taxon>
        <taxon>Coccomyxa</taxon>
    </lineage>
</organism>
<dbReference type="Gene3D" id="2.60.120.10">
    <property type="entry name" value="Jelly Rolls"/>
    <property type="match status" value="1"/>
</dbReference>
<keyword evidence="2" id="KW-1185">Reference proteome</keyword>
<sequence length="504" mass="54833">MKATCGPSEVSMDHIAWCGHLPVMRGGVATFTLQATKPFALTLQADPKRSAAFQATGSWVGVQISAAGAALITSCNDTITPHACSSGFVAGRMIAYWISFDPDSRVLKYGMGHHMEETTLLTCPLPDGLCCLTETCPKLVTLHGYDRPVHLRSVYEAKLSTAGCRSQEATVALSRCPLIANPPPLIMDSRNLTLLDLGSRSYLPSSDLPPACQVLYQHLSQPCIDLNWAPNGGVCPLTDAISYSLRTPGALLHRCCEAKAARAGPGVSPKQCYIRVSVGLPSGCSPGIPYVMEIWPPGHFSPIHNHGNAFGIVRMLHGSLTARIYNKHLGDEHMGVSPVQEMTLTKGDLTWFSPNWFQTHQLENATRDFCCTVQGFQYADDDDVHWPYMQFKAPSGKLDHFLPVSDFTFSSMREALLAEYSAALCQQESPAGTCQNRQSCTQSKRTIDILVTAGQRDCRSVMPILRQLTPDTPLDLNINLSDAQTCAQSANAHNAHAQDVMTLL</sequence>
<accession>A0ABP1GCB2</accession>
<proteinExistence type="predicted"/>
<gene>
    <name evidence="1" type="primary">g13099</name>
    <name evidence="1" type="ORF">VP750_LOCUS11628</name>
</gene>
<comment type="caution">
    <text evidence="1">The sequence shown here is derived from an EMBL/GenBank/DDBJ whole genome shotgun (WGS) entry which is preliminary data.</text>
</comment>
<name>A0ABP1GCB2_9CHLO</name>
<protein>
    <submittedName>
        <fullName evidence="1">G13099 protein</fullName>
    </submittedName>
</protein>
<dbReference type="CDD" id="cd10548">
    <property type="entry name" value="cupin_CDO"/>
    <property type="match status" value="1"/>
</dbReference>
<dbReference type="InterPro" id="IPR014710">
    <property type="entry name" value="RmlC-like_jellyroll"/>
</dbReference>
<dbReference type="SUPFAM" id="SSF51182">
    <property type="entry name" value="RmlC-like cupins"/>
    <property type="match status" value="1"/>
</dbReference>
<reference evidence="1 2" key="1">
    <citation type="submission" date="2024-06" db="EMBL/GenBank/DDBJ databases">
        <authorList>
            <person name="Kraege A."/>
            <person name="Thomma B."/>
        </authorList>
    </citation>
    <scope>NUCLEOTIDE SEQUENCE [LARGE SCALE GENOMIC DNA]</scope>
</reference>
<evidence type="ECO:0000313" key="2">
    <source>
        <dbReference type="Proteomes" id="UP001497392"/>
    </source>
</evidence>
<evidence type="ECO:0000313" key="1">
    <source>
        <dbReference type="EMBL" id="CAL5229722.1"/>
    </source>
</evidence>
<dbReference type="InterPro" id="IPR011051">
    <property type="entry name" value="RmlC_Cupin_sf"/>
</dbReference>